<dbReference type="EMBL" id="JAEFBJ010000008">
    <property type="protein sequence ID" value="KAG7582287.1"/>
    <property type="molecule type" value="Genomic_DNA"/>
</dbReference>
<dbReference type="PROSITE" id="PS50181">
    <property type="entry name" value="FBOX"/>
    <property type="match status" value="1"/>
</dbReference>
<dbReference type="PANTHER" id="PTHR31672:SF13">
    <property type="entry name" value="F-BOX PROTEIN CPR30-LIKE"/>
    <property type="match status" value="1"/>
</dbReference>
<gene>
    <name evidence="2" type="ORF">ISN44_As08g018960</name>
</gene>
<feature type="non-terminal residue" evidence="2">
    <location>
        <position position="330"/>
    </location>
</feature>
<dbReference type="InterPro" id="IPR017451">
    <property type="entry name" value="F-box-assoc_interact_dom"/>
</dbReference>
<dbReference type="PANTHER" id="PTHR31672">
    <property type="entry name" value="BNACNNG10540D PROTEIN"/>
    <property type="match status" value="1"/>
</dbReference>
<accession>A0A8T2B4Y0</accession>
<dbReference type="Proteomes" id="UP000694251">
    <property type="component" value="Chromosome 8"/>
</dbReference>
<dbReference type="Pfam" id="PF07734">
    <property type="entry name" value="FBA_1"/>
    <property type="match status" value="1"/>
</dbReference>
<dbReference type="NCBIfam" id="TIGR01640">
    <property type="entry name" value="F_box_assoc_1"/>
    <property type="match status" value="1"/>
</dbReference>
<organism evidence="2 3">
    <name type="scientific">Arabidopsis suecica</name>
    <name type="common">Swedish thale-cress</name>
    <name type="synonym">Cardaminopsis suecica</name>
    <dbReference type="NCBI Taxonomy" id="45249"/>
    <lineage>
        <taxon>Eukaryota</taxon>
        <taxon>Viridiplantae</taxon>
        <taxon>Streptophyta</taxon>
        <taxon>Embryophyta</taxon>
        <taxon>Tracheophyta</taxon>
        <taxon>Spermatophyta</taxon>
        <taxon>Magnoliopsida</taxon>
        <taxon>eudicotyledons</taxon>
        <taxon>Gunneridae</taxon>
        <taxon>Pentapetalae</taxon>
        <taxon>rosids</taxon>
        <taxon>malvids</taxon>
        <taxon>Brassicales</taxon>
        <taxon>Brassicaceae</taxon>
        <taxon>Camelineae</taxon>
        <taxon>Arabidopsis</taxon>
    </lineage>
</organism>
<evidence type="ECO:0000259" key="1">
    <source>
        <dbReference type="PROSITE" id="PS50181"/>
    </source>
</evidence>
<evidence type="ECO:0000313" key="3">
    <source>
        <dbReference type="Proteomes" id="UP000694251"/>
    </source>
</evidence>
<proteinExistence type="predicted"/>
<dbReference type="SMART" id="SM00256">
    <property type="entry name" value="FBOX"/>
    <property type="match status" value="1"/>
</dbReference>
<name>A0A8T2B4Y0_ARASU</name>
<dbReference type="InterPro" id="IPR006527">
    <property type="entry name" value="F-box-assoc_dom_typ1"/>
</dbReference>
<keyword evidence="3" id="KW-1185">Reference proteome</keyword>
<reference evidence="2 3" key="1">
    <citation type="submission" date="2020-12" db="EMBL/GenBank/DDBJ databases">
        <title>Concerted genomic and epigenomic changes stabilize Arabidopsis allopolyploids.</title>
        <authorList>
            <person name="Chen Z."/>
        </authorList>
    </citation>
    <scope>NUCLEOTIDE SEQUENCE [LARGE SCALE GENOMIC DNA]</scope>
    <source>
        <strain evidence="2">As9502</strain>
        <tissue evidence="2">Leaf</tissue>
    </source>
</reference>
<dbReference type="OrthoDB" id="1867629at2759"/>
<sequence>MMFADLPSDLEFEILSRVPATSLKELQTTCKRWYTLFRDPRFVKKNLSKAVMHVIFNDLRGYPVTEMNTLIHSINLRGIQNSFDPSIGVEVKLNELKDPEHDKISGIISHCDGLLLCTIKDNNSRLVVWNPCTGQTRWIQSNMLMNSYVLGYVNNSNINKSCHSYKILAYDYLLTSLAYSLAKFEIYEFNSDSWRILDEISPDCFRRSNGVTLKGNAYWFASNIESKSILKFDFTTERFRRLSLPFQNNYQSVFLSVVREEKLALIQHIFDTDSLKMNIWVTKTKIDEDKELSWSNFLVVDFGKFPLTSETLSFMSFLVDEENKMVVCSS</sequence>
<protein>
    <submittedName>
        <fullName evidence="2">F-box associated interaction domain</fullName>
    </submittedName>
</protein>
<evidence type="ECO:0000313" key="2">
    <source>
        <dbReference type="EMBL" id="KAG7582287.1"/>
    </source>
</evidence>
<dbReference type="InterPro" id="IPR050796">
    <property type="entry name" value="SCF_F-box_component"/>
</dbReference>
<feature type="domain" description="F-box" evidence="1">
    <location>
        <begin position="1"/>
        <end position="46"/>
    </location>
</feature>
<dbReference type="AlphaFoldDB" id="A0A8T2B4Y0"/>
<comment type="caution">
    <text evidence="2">The sequence shown here is derived from an EMBL/GenBank/DDBJ whole genome shotgun (WGS) entry which is preliminary data.</text>
</comment>
<dbReference type="InterPro" id="IPR001810">
    <property type="entry name" value="F-box_dom"/>
</dbReference>
<dbReference type="Pfam" id="PF00646">
    <property type="entry name" value="F-box"/>
    <property type="match status" value="1"/>
</dbReference>